<dbReference type="OrthoDB" id="421374at2759"/>
<evidence type="ECO:0000256" key="1">
    <source>
        <dbReference type="ARBA" id="ARBA00004245"/>
    </source>
</evidence>
<protein>
    <recommendedName>
        <fullName evidence="6">Profilin</fullName>
    </recommendedName>
</protein>
<gene>
    <name evidence="7" type="ORF">BSAL_05990</name>
</gene>
<accession>A0A0S4J547</accession>
<evidence type="ECO:0000256" key="6">
    <source>
        <dbReference type="RuleBase" id="RU003909"/>
    </source>
</evidence>
<evidence type="ECO:0000256" key="3">
    <source>
        <dbReference type="ARBA" id="ARBA00022490"/>
    </source>
</evidence>
<dbReference type="Pfam" id="PF00235">
    <property type="entry name" value="Profilin"/>
    <property type="match status" value="1"/>
</dbReference>
<comment type="subcellular location">
    <subcellularLocation>
        <location evidence="1">Cytoplasm</location>
        <location evidence="1">Cytoskeleton</location>
    </subcellularLocation>
</comment>
<dbReference type="SMART" id="SM00392">
    <property type="entry name" value="PROF"/>
    <property type="match status" value="1"/>
</dbReference>
<dbReference type="OMA" id="HHAENVQ"/>
<proteinExistence type="inferred from homology"/>
<dbReference type="GO" id="GO:0005856">
    <property type="term" value="C:cytoskeleton"/>
    <property type="evidence" value="ECO:0007669"/>
    <property type="project" value="UniProtKB-SubCell"/>
</dbReference>
<dbReference type="Proteomes" id="UP000051952">
    <property type="component" value="Unassembled WGS sequence"/>
</dbReference>
<evidence type="ECO:0000313" key="7">
    <source>
        <dbReference type="EMBL" id="CUG80391.1"/>
    </source>
</evidence>
<dbReference type="SUPFAM" id="SSF55770">
    <property type="entry name" value="Profilin (actin-binding protein)"/>
    <property type="match status" value="1"/>
</dbReference>
<dbReference type="PANTHER" id="PTHR11604">
    <property type="entry name" value="PROFILIN"/>
    <property type="match status" value="1"/>
</dbReference>
<dbReference type="InterPro" id="IPR005455">
    <property type="entry name" value="PFN_euk"/>
</dbReference>
<dbReference type="InterPro" id="IPR036140">
    <property type="entry name" value="PFN_sf"/>
</dbReference>
<sequence>SVLYCKEHKMSWQQYIDDSLIGSGHMHSACIIGLADGSYWAYGGTYIPQPDEVAQILAILKEPTKLQVGGVTIASQKFLGLRGDTKHFIFKKGGAGGCVYVSKQTAVVGIYGDPSGENVMLNKDANAVAVNPADCNQTVERIANYLASLEY</sequence>
<dbReference type="InterPro" id="IPR048278">
    <property type="entry name" value="PFN"/>
</dbReference>
<evidence type="ECO:0000256" key="2">
    <source>
        <dbReference type="ARBA" id="ARBA00010058"/>
    </source>
</evidence>
<dbReference type="EMBL" id="CYKH01001048">
    <property type="protein sequence ID" value="CUG80391.1"/>
    <property type="molecule type" value="Genomic_DNA"/>
</dbReference>
<dbReference type="GO" id="GO:0005938">
    <property type="term" value="C:cell cortex"/>
    <property type="evidence" value="ECO:0007669"/>
    <property type="project" value="TreeGrafter"/>
</dbReference>
<dbReference type="CDD" id="cd00148">
    <property type="entry name" value="PROF"/>
    <property type="match status" value="1"/>
</dbReference>
<dbReference type="PANTHER" id="PTHR11604:SF0">
    <property type="entry name" value="PROFILIN"/>
    <property type="match status" value="1"/>
</dbReference>
<keyword evidence="5" id="KW-0206">Cytoskeleton</keyword>
<feature type="non-terminal residue" evidence="7">
    <location>
        <position position="1"/>
    </location>
</feature>
<dbReference type="VEuPathDB" id="TriTrypDB:BSAL_05990"/>
<evidence type="ECO:0000256" key="4">
    <source>
        <dbReference type="ARBA" id="ARBA00023203"/>
    </source>
</evidence>
<dbReference type="FunFam" id="3.30.450.30:FF:000019">
    <property type="entry name" value="Profilin"/>
    <property type="match status" value="1"/>
</dbReference>
<name>A0A0S4J547_BODSA</name>
<evidence type="ECO:0000256" key="5">
    <source>
        <dbReference type="ARBA" id="ARBA00023212"/>
    </source>
</evidence>
<dbReference type="GO" id="GO:0003785">
    <property type="term" value="F:actin monomer binding"/>
    <property type="evidence" value="ECO:0007669"/>
    <property type="project" value="TreeGrafter"/>
</dbReference>
<evidence type="ECO:0000313" key="8">
    <source>
        <dbReference type="Proteomes" id="UP000051952"/>
    </source>
</evidence>
<dbReference type="AlphaFoldDB" id="A0A0S4J547"/>
<reference evidence="8" key="1">
    <citation type="submission" date="2015-09" db="EMBL/GenBank/DDBJ databases">
        <authorList>
            <consortium name="Pathogen Informatics"/>
        </authorList>
    </citation>
    <scope>NUCLEOTIDE SEQUENCE [LARGE SCALE GENOMIC DNA]</scope>
    <source>
        <strain evidence="8">Lake Konstanz</strain>
    </source>
</reference>
<organism evidence="7 8">
    <name type="scientific">Bodo saltans</name>
    <name type="common">Flagellated protozoan</name>
    <dbReference type="NCBI Taxonomy" id="75058"/>
    <lineage>
        <taxon>Eukaryota</taxon>
        <taxon>Discoba</taxon>
        <taxon>Euglenozoa</taxon>
        <taxon>Kinetoplastea</taxon>
        <taxon>Metakinetoplastina</taxon>
        <taxon>Eubodonida</taxon>
        <taxon>Bodonidae</taxon>
        <taxon>Bodo</taxon>
    </lineage>
</organism>
<keyword evidence="3" id="KW-0963">Cytoplasm</keyword>
<keyword evidence="8" id="KW-1185">Reference proteome</keyword>
<dbReference type="PRINTS" id="PR00392">
    <property type="entry name" value="PROFILIN"/>
</dbReference>
<keyword evidence="4 6" id="KW-0009">Actin-binding</keyword>
<comment type="similarity">
    <text evidence="2 6">Belongs to the profilin family.</text>
</comment>
<dbReference type="Gene3D" id="3.30.450.30">
    <property type="entry name" value="Dynein light chain 2a, cytoplasmic"/>
    <property type="match status" value="1"/>
</dbReference>